<dbReference type="AlphaFoldDB" id="V5H3D8"/>
<organism evidence="2">
    <name type="scientific">Ixodes ricinus</name>
    <name type="common">Common tick</name>
    <name type="synonym">Acarus ricinus</name>
    <dbReference type="NCBI Taxonomy" id="34613"/>
    <lineage>
        <taxon>Eukaryota</taxon>
        <taxon>Metazoa</taxon>
        <taxon>Ecdysozoa</taxon>
        <taxon>Arthropoda</taxon>
        <taxon>Chelicerata</taxon>
        <taxon>Arachnida</taxon>
        <taxon>Acari</taxon>
        <taxon>Parasitiformes</taxon>
        <taxon>Ixodida</taxon>
        <taxon>Ixodoidea</taxon>
        <taxon>Ixodidae</taxon>
        <taxon>Ixodinae</taxon>
        <taxon>Ixodes</taxon>
    </lineage>
</organism>
<dbReference type="EMBL" id="GANP01015671">
    <property type="protein sequence ID" value="JAB68797.1"/>
    <property type="molecule type" value="mRNA"/>
</dbReference>
<evidence type="ECO:0000256" key="1">
    <source>
        <dbReference type="SAM" id="SignalP"/>
    </source>
</evidence>
<dbReference type="Gene3D" id="2.40.128.20">
    <property type="match status" value="1"/>
</dbReference>
<dbReference type="InterPro" id="IPR002970">
    <property type="entry name" value="Tick_his-bd"/>
</dbReference>
<dbReference type="InterPro" id="IPR012674">
    <property type="entry name" value="Calycin"/>
</dbReference>
<feature type="signal peptide" evidence="1">
    <location>
        <begin position="1"/>
        <end position="24"/>
    </location>
</feature>
<feature type="chain" id="PRO_5004734613" evidence="1">
    <location>
        <begin position="25"/>
        <end position="191"/>
    </location>
</feature>
<evidence type="ECO:0000313" key="2">
    <source>
        <dbReference type="EMBL" id="JAB68797.1"/>
    </source>
</evidence>
<dbReference type="GO" id="GO:0030682">
    <property type="term" value="P:symbiont-mediated perturbation of host defenses"/>
    <property type="evidence" value="ECO:0007669"/>
    <property type="project" value="InterPro"/>
</dbReference>
<accession>V5H3D8</accession>
<name>V5H3D8_IXORI</name>
<reference evidence="2" key="1">
    <citation type="journal article" date="2015" name="Sci. Rep.">
        <title>Tissue- and time-dependent transcription in Ixodes ricinus salivary glands and midguts when blood feeding on the vertebrate host.</title>
        <authorList>
            <person name="Kotsyfakis M."/>
            <person name="Schwarz A."/>
            <person name="Erhart J."/>
            <person name="Ribeiro J.M."/>
        </authorList>
    </citation>
    <scope>NUCLEOTIDE SEQUENCE</scope>
    <source>
        <tissue evidence="2">Salivary gland and midgut</tissue>
    </source>
</reference>
<sequence>MKVRIFAVFCIIAAALIQLPDVQSKTTPPTFYDAWAELSDRFNEKYYLVLRSHLVDRKMGDTARCVSILGITKVFATSSITAQLSMKANRARDPTTNKVLKMEAYTPTGVGIKYMIKTTDQNTGDLLYNQKLTFTDKISCRVLVYTLEGQDYCQLWVRQSAVRGSIPRGCEADYDKYCPTRHQIFSEECLG</sequence>
<protein>
    <submittedName>
        <fullName evidence="2">Putative conserved secreted protein</fullName>
    </submittedName>
</protein>
<proteinExistence type="evidence at transcript level"/>
<keyword evidence="1" id="KW-0732">Signal</keyword>
<dbReference type="Pfam" id="PF02098">
    <property type="entry name" value="His_binding"/>
    <property type="match status" value="1"/>
</dbReference>
<dbReference type="SUPFAM" id="SSF50814">
    <property type="entry name" value="Lipocalins"/>
    <property type="match status" value="1"/>
</dbReference>
<dbReference type="GO" id="GO:0043176">
    <property type="term" value="F:amine binding"/>
    <property type="evidence" value="ECO:0007669"/>
    <property type="project" value="InterPro"/>
</dbReference>